<dbReference type="RefSeq" id="WP_164521197.1">
    <property type="nucleotide sequence ID" value="NZ_BAAAEL010000002.1"/>
</dbReference>
<name>A0ABU8Q887_9SPHN</name>
<gene>
    <name evidence="1" type="ORF">WH159_14210</name>
</gene>
<keyword evidence="2" id="KW-1185">Reference proteome</keyword>
<sequence length="45" mass="4922">MKFFTTQNTSSFPIPEAAVPTARRQSAADRQMQAIARAAVREVLG</sequence>
<reference evidence="1 2" key="1">
    <citation type="submission" date="2023-12" db="EMBL/GenBank/DDBJ databases">
        <title>Gut-associated functions are favored during microbiome assembly across C. elegans life.</title>
        <authorList>
            <person name="Zimmermann J."/>
        </authorList>
    </citation>
    <scope>NUCLEOTIDE SEQUENCE [LARGE SCALE GENOMIC DNA]</scope>
    <source>
        <strain evidence="1 2">JUb134</strain>
    </source>
</reference>
<evidence type="ECO:0000313" key="1">
    <source>
        <dbReference type="EMBL" id="MEJ5095688.1"/>
    </source>
</evidence>
<proteinExistence type="predicted"/>
<organism evidence="1 2">
    <name type="scientific">Sphingomonas molluscorum</name>
    <dbReference type="NCBI Taxonomy" id="418184"/>
    <lineage>
        <taxon>Bacteria</taxon>
        <taxon>Pseudomonadati</taxon>
        <taxon>Pseudomonadota</taxon>
        <taxon>Alphaproteobacteria</taxon>
        <taxon>Sphingomonadales</taxon>
        <taxon>Sphingomonadaceae</taxon>
        <taxon>Sphingomonas</taxon>
    </lineage>
</organism>
<protein>
    <submittedName>
        <fullName evidence="1">Uncharacterized protein</fullName>
    </submittedName>
</protein>
<dbReference type="EMBL" id="JBBGZA010000001">
    <property type="protein sequence ID" value="MEJ5095688.1"/>
    <property type="molecule type" value="Genomic_DNA"/>
</dbReference>
<comment type="caution">
    <text evidence="1">The sequence shown here is derived from an EMBL/GenBank/DDBJ whole genome shotgun (WGS) entry which is preliminary data.</text>
</comment>
<dbReference type="Proteomes" id="UP001380365">
    <property type="component" value="Unassembled WGS sequence"/>
</dbReference>
<evidence type="ECO:0000313" key="2">
    <source>
        <dbReference type="Proteomes" id="UP001380365"/>
    </source>
</evidence>
<accession>A0ABU8Q887</accession>